<protein>
    <submittedName>
        <fullName evidence="4">PGF-CTERM-anchored ABC transporter substrate-binding protein</fullName>
    </submittedName>
</protein>
<dbReference type="GO" id="GO:0071281">
    <property type="term" value="P:cellular response to iron ion"/>
    <property type="evidence" value="ECO:0007669"/>
    <property type="project" value="TreeGrafter"/>
</dbReference>
<comment type="caution">
    <text evidence="4">The sequence shown here is derived from an EMBL/GenBank/DDBJ whole genome shotgun (WGS) entry which is preliminary data.</text>
</comment>
<dbReference type="Pfam" id="PF01497">
    <property type="entry name" value="Peripla_BP_2"/>
    <property type="match status" value="1"/>
</dbReference>
<dbReference type="GO" id="GO:0005886">
    <property type="term" value="C:plasma membrane"/>
    <property type="evidence" value="ECO:0007669"/>
    <property type="project" value="UniProtKB-SubCell"/>
</dbReference>
<dbReference type="InterPro" id="IPR050902">
    <property type="entry name" value="ABC_Transporter_SBP"/>
</dbReference>
<proteinExistence type="predicted"/>
<dbReference type="RefSeq" id="WP_343774167.1">
    <property type="nucleotide sequence ID" value="NZ_BAAADV010000004.1"/>
</dbReference>
<dbReference type="GO" id="GO:0030115">
    <property type="term" value="C:S-layer"/>
    <property type="evidence" value="ECO:0007669"/>
    <property type="project" value="UniProtKB-SubCell"/>
</dbReference>
<dbReference type="Pfam" id="PF18204">
    <property type="entry name" value="PGF-CTERM"/>
    <property type="match status" value="1"/>
</dbReference>
<dbReference type="NCBIfam" id="TIGR04126">
    <property type="entry name" value="PGF_CTERM"/>
    <property type="match status" value="1"/>
</dbReference>
<dbReference type="PANTHER" id="PTHR30535:SF34">
    <property type="entry name" value="MOLYBDATE-BINDING PROTEIN MOLA"/>
    <property type="match status" value="1"/>
</dbReference>
<sequence>MTRTRTAVLVAFVACAALIAGAAAPAAAAAGGPSNGGPGHGAGAADATTATPTIADAAQSDELNCSYPRTFTDAGGADVQLDEEPQAIVTLNPSAAQTLWEIGAKDKVVGVSAYASYLDGADERTNVTGASGMTSAEKVVDLDPDLVLAPNTISNDTVDQLRNNDLAVYQFASAASIDDVYDKTERIGELAGACEGATETVEWMQTEIDAVQENVSESDRPSVYFEFFGTTPGAGTFQHDVITTAGGENVAAEAGLESWAQLSDEKLIEQNPDYLLLLEGSAVPDREAVQSTSAVQNDRIIRVDTNYMQQPAPRVVYAIQEINEQLQQYEGESSENESSENGSGADESDGGDSVPGFGVAPAVAALLTAGVLARRRN</sequence>
<dbReference type="InterPro" id="IPR026469">
    <property type="entry name" value="Peripla_PGF_1"/>
</dbReference>
<keyword evidence="1" id="KW-0732">Signal</keyword>
<evidence type="ECO:0000259" key="3">
    <source>
        <dbReference type="PROSITE" id="PS50983"/>
    </source>
</evidence>
<feature type="compositionally biased region" description="Low complexity" evidence="2">
    <location>
        <begin position="339"/>
        <end position="356"/>
    </location>
</feature>
<feature type="region of interest" description="Disordered" evidence="2">
    <location>
        <begin position="328"/>
        <end position="356"/>
    </location>
</feature>
<dbReference type="EMBL" id="BAAADV010000004">
    <property type="protein sequence ID" value="GAA0674877.1"/>
    <property type="molecule type" value="Genomic_DNA"/>
</dbReference>
<dbReference type="NCBIfam" id="TIGR04281">
    <property type="entry name" value="peripla_PGF_1"/>
    <property type="match status" value="1"/>
</dbReference>
<reference evidence="4 5" key="1">
    <citation type="journal article" date="2019" name="Int. J. Syst. Evol. Microbiol.">
        <title>The Global Catalogue of Microorganisms (GCM) 10K type strain sequencing project: providing services to taxonomists for standard genome sequencing and annotation.</title>
        <authorList>
            <consortium name="The Broad Institute Genomics Platform"/>
            <consortium name="The Broad Institute Genome Sequencing Center for Infectious Disease"/>
            <person name="Wu L."/>
            <person name="Ma J."/>
        </authorList>
    </citation>
    <scope>NUCLEOTIDE SEQUENCE [LARGE SCALE GENOMIC DNA]</scope>
    <source>
        <strain evidence="4 5">JCM 16328</strain>
    </source>
</reference>
<organism evidence="4 5">
    <name type="scientific">Natronoarchaeum mannanilyticum</name>
    <dbReference type="NCBI Taxonomy" id="926360"/>
    <lineage>
        <taxon>Archaea</taxon>
        <taxon>Methanobacteriati</taxon>
        <taxon>Methanobacteriota</taxon>
        <taxon>Stenosarchaea group</taxon>
        <taxon>Halobacteria</taxon>
        <taxon>Halobacteriales</taxon>
        <taxon>Natronoarchaeaceae</taxon>
    </lineage>
</organism>
<dbReference type="InterPro" id="IPR026371">
    <property type="entry name" value="PGF_CTERM"/>
</dbReference>
<name>A0AAV3TBI2_9EURY</name>
<dbReference type="PANTHER" id="PTHR30535">
    <property type="entry name" value="VITAMIN B12-BINDING PROTEIN"/>
    <property type="match status" value="1"/>
</dbReference>
<evidence type="ECO:0000313" key="5">
    <source>
        <dbReference type="Proteomes" id="UP001500420"/>
    </source>
</evidence>
<evidence type="ECO:0000256" key="2">
    <source>
        <dbReference type="SAM" id="MobiDB-lite"/>
    </source>
</evidence>
<dbReference type="AlphaFoldDB" id="A0AAV3TBI2"/>
<dbReference type="Gene3D" id="3.40.50.1980">
    <property type="entry name" value="Nitrogenase molybdenum iron protein domain"/>
    <property type="match status" value="2"/>
</dbReference>
<feature type="domain" description="Fe/B12 periplasmic-binding" evidence="3">
    <location>
        <begin position="87"/>
        <end position="334"/>
    </location>
</feature>
<dbReference type="SUPFAM" id="SSF53807">
    <property type="entry name" value="Helical backbone' metal receptor"/>
    <property type="match status" value="1"/>
</dbReference>
<dbReference type="Proteomes" id="UP001500420">
    <property type="component" value="Unassembled WGS sequence"/>
</dbReference>
<evidence type="ECO:0000313" key="4">
    <source>
        <dbReference type="EMBL" id="GAA0674877.1"/>
    </source>
</evidence>
<accession>A0AAV3TBI2</accession>
<evidence type="ECO:0000256" key="1">
    <source>
        <dbReference type="ARBA" id="ARBA00022729"/>
    </source>
</evidence>
<gene>
    <name evidence="4" type="ORF">GCM10009020_23020</name>
</gene>
<dbReference type="PROSITE" id="PS50983">
    <property type="entry name" value="FE_B12_PBP"/>
    <property type="match status" value="1"/>
</dbReference>
<dbReference type="InterPro" id="IPR002491">
    <property type="entry name" value="ABC_transptr_periplasmic_BD"/>
</dbReference>
<keyword evidence="5" id="KW-1185">Reference proteome</keyword>